<comment type="cofactor">
    <cofactor evidence="1">
        <name>Mg(2+)</name>
        <dbReference type="ChEBI" id="CHEBI:18420"/>
    </cofactor>
</comment>
<sequence length="361" mass="42006">MEIISFDLKDKFLAEMQKFHSEFDELVEDVTNEGSLNKVEMETVIRYTVPRSLNSKGLIVVIAYKYLVPDAGEEDLKIARVLGWCAEMLQASFIVSDDMMDNSELRDGKMCWYRKNKLGNKALNDCFLIESYVYKLIRRFTSRKQYYVHLVELFLEVTEKVVIGQCIDVITCPKESSLDFTKFNMDRYCEVSKWKCGFSLPVTIAMRMAGIFETNFYTIADNIMLEMGLFCQVENDYLDCYDSNVSGKIGNDIEERKCTWLIVRALEVGTPEQRRRLMELYEKCNAPDTTAIDEVKRIYQDLDLPSLYAQYETESYRRVLGMIDSLDGILPKGIFLEFVNFIYRRQKSYAVQLTCQLPLGE</sequence>
<dbReference type="Gene3D" id="1.10.600.10">
    <property type="entry name" value="Farnesyl Diphosphate Synthase"/>
    <property type="match status" value="1"/>
</dbReference>
<dbReference type="GO" id="GO:0005737">
    <property type="term" value="C:cytoplasm"/>
    <property type="evidence" value="ECO:0007669"/>
    <property type="project" value="TreeGrafter"/>
</dbReference>
<dbReference type="GO" id="GO:0004337">
    <property type="term" value="F:(2E,6E)-farnesyl diphosphate synthase activity"/>
    <property type="evidence" value="ECO:0007669"/>
    <property type="project" value="TreeGrafter"/>
</dbReference>
<evidence type="ECO:0000256" key="1">
    <source>
        <dbReference type="ARBA" id="ARBA00001946"/>
    </source>
</evidence>
<evidence type="ECO:0000256" key="5">
    <source>
        <dbReference type="RuleBase" id="RU004466"/>
    </source>
</evidence>
<keyword evidence="3" id="KW-0479">Metal-binding</keyword>
<dbReference type="GO" id="GO:0004161">
    <property type="term" value="F:dimethylallyltranstransferase activity"/>
    <property type="evidence" value="ECO:0007669"/>
    <property type="project" value="TreeGrafter"/>
</dbReference>
<evidence type="ECO:0000256" key="3">
    <source>
        <dbReference type="ARBA" id="ARBA00022723"/>
    </source>
</evidence>
<accession>A0AAD8BCB1</accession>
<keyword evidence="4" id="KW-0460">Magnesium</keyword>
<dbReference type="CDD" id="cd00867">
    <property type="entry name" value="Trans_IPPS"/>
    <property type="match status" value="1"/>
</dbReference>
<dbReference type="GO" id="GO:0045337">
    <property type="term" value="P:farnesyl diphosphate biosynthetic process"/>
    <property type="evidence" value="ECO:0007669"/>
    <property type="project" value="TreeGrafter"/>
</dbReference>
<dbReference type="EMBL" id="JASAOG010000102">
    <property type="protein sequence ID" value="KAK0051622.1"/>
    <property type="molecule type" value="Genomic_DNA"/>
</dbReference>
<dbReference type="Pfam" id="PF00348">
    <property type="entry name" value="polyprenyl_synt"/>
    <property type="match status" value="1"/>
</dbReference>
<dbReference type="SFLD" id="SFLDS00005">
    <property type="entry name" value="Isoprenoid_Synthase_Type_I"/>
    <property type="match status" value="1"/>
</dbReference>
<dbReference type="GO" id="GO:0046872">
    <property type="term" value="F:metal ion binding"/>
    <property type="evidence" value="ECO:0007669"/>
    <property type="project" value="UniProtKB-KW"/>
</dbReference>
<protein>
    <submittedName>
        <fullName evidence="6">Farnesyl pyrophosphate synthase</fullName>
    </submittedName>
</protein>
<comment type="similarity">
    <text evidence="5">Belongs to the FPP/GGPP synthase family.</text>
</comment>
<dbReference type="AlphaFoldDB" id="A0AAD8BCB1"/>
<evidence type="ECO:0000256" key="2">
    <source>
        <dbReference type="ARBA" id="ARBA00022679"/>
    </source>
</evidence>
<gene>
    <name evidence="6" type="ORF">Bpfe_019011</name>
</gene>
<dbReference type="InterPro" id="IPR000092">
    <property type="entry name" value="Polyprenyl_synt"/>
</dbReference>
<keyword evidence="7" id="KW-1185">Reference proteome</keyword>
<dbReference type="PANTHER" id="PTHR11525">
    <property type="entry name" value="FARNESYL-PYROPHOSPHATE SYNTHETASE"/>
    <property type="match status" value="1"/>
</dbReference>
<reference evidence="6" key="2">
    <citation type="submission" date="2023-04" db="EMBL/GenBank/DDBJ databases">
        <authorList>
            <person name="Bu L."/>
            <person name="Lu L."/>
            <person name="Laidemitt M.R."/>
            <person name="Zhang S.M."/>
            <person name="Mutuku M."/>
            <person name="Mkoji G."/>
            <person name="Steinauer M."/>
            <person name="Loker E.S."/>
        </authorList>
    </citation>
    <scope>NUCLEOTIDE SEQUENCE</scope>
    <source>
        <strain evidence="6">KasaAsao</strain>
        <tissue evidence="6">Whole Snail</tissue>
    </source>
</reference>
<dbReference type="SUPFAM" id="SSF48576">
    <property type="entry name" value="Terpenoid synthases"/>
    <property type="match status" value="1"/>
</dbReference>
<comment type="caution">
    <text evidence="6">The sequence shown here is derived from an EMBL/GenBank/DDBJ whole genome shotgun (WGS) entry which is preliminary data.</text>
</comment>
<dbReference type="Proteomes" id="UP001233172">
    <property type="component" value="Unassembled WGS sequence"/>
</dbReference>
<dbReference type="InterPro" id="IPR039702">
    <property type="entry name" value="FPS1-like"/>
</dbReference>
<reference evidence="6" key="1">
    <citation type="journal article" date="2023" name="PLoS Negl. Trop. Dis.">
        <title>A genome sequence for Biomphalaria pfeifferi, the major vector snail for the human-infecting parasite Schistosoma mansoni.</title>
        <authorList>
            <person name="Bu L."/>
            <person name="Lu L."/>
            <person name="Laidemitt M.R."/>
            <person name="Zhang S.M."/>
            <person name="Mutuku M."/>
            <person name="Mkoji G."/>
            <person name="Steinauer M."/>
            <person name="Loker E.S."/>
        </authorList>
    </citation>
    <scope>NUCLEOTIDE SEQUENCE</scope>
    <source>
        <strain evidence="6">KasaAsao</strain>
    </source>
</reference>
<evidence type="ECO:0000313" key="6">
    <source>
        <dbReference type="EMBL" id="KAK0051622.1"/>
    </source>
</evidence>
<dbReference type="InterPro" id="IPR008949">
    <property type="entry name" value="Isoprenoid_synthase_dom_sf"/>
</dbReference>
<evidence type="ECO:0000313" key="7">
    <source>
        <dbReference type="Proteomes" id="UP001233172"/>
    </source>
</evidence>
<keyword evidence="2 5" id="KW-0808">Transferase</keyword>
<evidence type="ECO:0000256" key="4">
    <source>
        <dbReference type="ARBA" id="ARBA00022842"/>
    </source>
</evidence>
<name>A0AAD8BCB1_BIOPF</name>
<organism evidence="6 7">
    <name type="scientific">Biomphalaria pfeifferi</name>
    <name type="common">Bloodfluke planorb</name>
    <name type="synonym">Freshwater snail</name>
    <dbReference type="NCBI Taxonomy" id="112525"/>
    <lineage>
        <taxon>Eukaryota</taxon>
        <taxon>Metazoa</taxon>
        <taxon>Spiralia</taxon>
        <taxon>Lophotrochozoa</taxon>
        <taxon>Mollusca</taxon>
        <taxon>Gastropoda</taxon>
        <taxon>Heterobranchia</taxon>
        <taxon>Euthyneura</taxon>
        <taxon>Panpulmonata</taxon>
        <taxon>Hygrophila</taxon>
        <taxon>Lymnaeoidea</taxon>
        <taxon>Planorbidae</taxon>
        <taxon>Biomphalaria</taxon>
    </lineage>
</organism>
<dbReference type="PANTHER" id="PTHR11525:SF0">
    <property type="entry name" value="FARNESYL PYROPHOSPHATE SYNTHASE"/>
    <property type="match status" value="1"/>
</dbReference>
<proteinExistence type="inferred from homology"/>